<evidence type="ECO:0000256" key="1">
    <source>
        <dbReference type="SAM" id="MobiDB-lite"/>
    </source>
</evidence>
<dbReference type="PANTHER" id="PTHR21538:SF24">
    <property type="entry name" value="PH DOMAIN-CONTAINING PROTEIN"/>
    <property type="match status" value="1"/>
</dbReference>
<dbReference type="PANTHER" id="PTHR21538">
    <property type="entry name" value="ANILLIN/RHOTEKIN RTKN"/>
    <property type="match status" value="1"/>
</dbReference>
<gene>
    <name evidence="4" type="ORF">PFFCH_00338</name>
</gene>
<dbReference type="Pfam" id="PF04182">
    <property type="entry name" value="B-block_TFIIIC"/>
    <property type="match status" value="1"/>
</dbReference>
<evidence type="ECO:0000259" key="3">
    <source>
        <dbReference type="Pfam" id="PF04182"/>
    </source>
</evidence>
<feature type="transmembrane region" description="Helical" evidence="2">
    <location>
        <begin position="621"/>
        <end position="637"/>
    </location>
</feature>
<dbReference type="Proteomes" id="UP000030656">
    <property type="component" value="Unassembled WGS sequence"/>
</dbReference>
<keyword evidence="2" id="KW-1133">Transmembrane helix</keyword>
<accession>A0A024VVH4</accession>
<feature type="compositionally biased region" description="Basic and acidic residues" evidence="1">
    <location>
        <begin position="500"/>
        <end position="515"/>
    </location>
</feature>
<dbReference type="InterPro" id="IPR051364">
    <property type="entry name" value="Cytokinesis/Rho-signaling"/>
</dbReference>
<keyword evidence="2" id="KW-0812">Transmembrane</keyword>
<keyword evidence="2" id="KW-0472">Membrane</keyword>
<sequence>MDKILMKYIFDALCTTFSKKDVKEDRKLENTDHVPYYITLEELYECLHNYKHMHMDIHMKKIILENLYFCKDIRLFKKEYNNCVSSDEYNNDKNVKIYDDNDKKDIINNSCDYYVCINNIYIYNKHNLFYYQRIKESKEKIFLLLYIISGKYNGLIQSSLSKYVKLDPRIIYYHLQELFQYLLVKKISININNVDCNMKDNKVNTSIVMNELEKKDYKYNMINHIHSNDVHSNNVHSNDVHSNNVHLNNVHSNNIHSNNIHSNNIHSNNNNNCVYRQNDQHHMNRTSNSFIKLNPSYILYYNIFFIYNLLPIFIKNLLYSQNVMSINKIILFLLNKFIIIPQKILSLIFFKLLIVYNPYYFIQVRKALRIFNCILNSLINNKKVIMCKIKIHSTYENCYLSYENKNKMNYHNIINFLLMFYYNYDYIIQFINKSCFLMCEDYSTGFLFRSANMNTFRLANNLGTLKGYDQNGIIQSVCKKEAGAALSSGSDHVKEDIDILKGKSDQDEENSKNDDIYINDNNNNNNDNNNDNNNNRGDENILLNKENCNVKIKEFKNFMDININPNNSNSDCYSSSLNENDDSIESDVSFIDVDNNVNAYVDSSHLKGIEKKTKKKKKKKKRYIVLFFFVSGLFAFGKI</sequence>
<reference evidence="4 5" key="2">
    <citation type="submission" date="2013-02" db="EMBL/GenBank/DDBJ databases">
        <title>The Genome Sequence of Plasmodium falciparum FCH/4.</title>
        <authorList>
            <consortium name="The Broad Institute Genome Sequencing Platform"/>
            <consortium name="The Broad Institute Genome Sequencing Center for Infectious Disease"/>
            <person name="Neafsey D."/>
            <person name="Cheeseman I."/>
            <person name="Volkman S."/>
            <person name="Adams J."/>
            <person name="Walker B."/>
            <person name="Young S.K."/>
            <person name="Zeng Q."/>
            <person name="Gargeya S."/>
            <person name="Fitzgerald M."/>
            <person name="Haas B."/>
            <person name="Abouelleil A."/>
            <person name="Alvarado L."/>
            <person name="Arachchi H.M."/>
            <person name="Berlin A.M."/>
            <person name="Chapman S.B."/>
            <person name="Dewar J."/>
            <person name="Goldberg J."/>
            <person name="Griggs A."/>
            <person name="Gujja S."/>
            <person name="Hansen M."/>
            <person name="Howarth C."/>
            <person name="Imamovic A."/>
            <person name="Larimer J."/>
            <person name="McCowan C."/>
            <person name="Murphy C."/>
            <person name="Neiman D."/>
            <person name="Pearson M."/>
            <person name="Priest M."/>
            <person name="Roberts A."/>
            <person name="Saif S."/>
            <person name="Shea T."/>
            <person name="Sisk P."/>
            <person name="Sykes S."/>
            <person name="Wortman J."/>
            <person name="Nusbaum C."/>
            <person name="Birren B."/>
        </authorList>
    </citation>
    <scope>NUCLEOTIDE SEQUENCE [LARGE SCALE GENOMIC DNA]</scope>
    <source>
        <strain evidence="4 5">FCH/4</strain>
    </source>
</reference>
<feature type="transmembrane region" description="Helical" evidence="2">
    <location>
        <begin position="298"/>
        <end position="318"/>
    </location>
</feature>
<evidence type="ECO:0000256" key="2">
    <source>
        <dbReference type="SAM" id="Phobius"/>
    </source>
</evidence>
<name>A0A024VVH4_PLAFA</name>
<feature type="domain" description="B-block binding subunit of TFIIIC" evidence="3">
    <location>
        <begin position="141"/>
        <end position="202"/>
    </location>
</feature>
<dbReference type="AlphaFoldDB" id="A0A024VVH4"/>
<dbReference type="EMBL" id="KI927808">
    <property type="protein sequence ID" value="ETW32225.1"/>
    <property type="molecule type" value="Genomic_DNA"/>
</dbReference>
<proteinExistence type="predicted"/>
<feature type="region of interest" description="Disordered" evidence="1">
    <location>
        <begin position="500"/>
        <end position="540"/>
    </location>
</feature>
<organism evidence="4 5">
    <name type="scientific">Plasmodium falciparum FCH/4</name>
    <dbReference type="NCBI Taxonomy" id="1036724"/>
    <lineage>
        <taxon>Eukaryota</taxon>
        <taxon>Sar</taxon>
        <taxon>Alveolata</taxon>
        <taxon>Apicomplexa</taxon>
        <taxon>Aconoidasida</taxon>
        <taxon>Haemosporida</taxon>
        <taxon>Plasmodiidae</taxon>
        <taxon>Plasmodium</taxon>
        <taxon>Plasmodium (Laverania)</taxon>
    </lineage>
</organism>
<dbReference type="InterPro" id="IPR007309">
    <property type="entry name" value="TFIIIC_Bblock-bd"/>
</dbReference>
<feature type="transmembrane region" description="Helical" evidence="2">
    <location>
        <begin position="338"/>
        <end position="362"/>
    </location>
</feature>
<protein>
    <recommendedName>
        <fullName evidence="3">B-block binding subunit of TFIIIC domain-containing protein</fullName>
    </recommendedName>
</protein>
<evidence type="ECO:0000313" key="4">
    <source>
        <dbReference type="EMBL" id="ETW32225.1"/>
    </source>
</evidence>
<feature type="compositionally biased region" description="Low complexity" evidence="1">
    <location>
        <begin position="516"/>
        <end position="535"/>
    </location>
</feature>
<reference evidence="4 5" key="1">
    <citation type="submission" date="2013-02" db="EMBL/GenBank/DDBJ databases">
        <title>The Genome Annotation of Plasmodium falciparum FCH/4.</title>
        <authorList>
            <consortium name="The Broad Institute Genome Sequencing Platform"/>
            <consortium name="The Broad Institute Genome Sequencing Center for Infectious Disease"/>
            <person name="Neafsey D."/>
            <person name="Hoffman S."/>
            <person name="Volkman S."/>
            <person name="Rosenthal P."/>
            <person name="Walker B."/>
            <person name="Young S.K."/>
            <person name="Zeng Q."/>
            <person name="Gargeya S."/>
            <person name="Fitzgerald M."/>
            <person name="Haas B."/>
            <person name="Abouelleil A."/>
            <person name="Allen A.W."/>
            <person name="Alvarado L."/>
            <person name="Arachchi H.M."/>
            <person name="Berlin A.M."/>
            <person name="Chapman S.B."/>
            <person name="Gainer-Dewar J."/>
            <person name="Goldberg J."/>
            <person name="Griggs A."/>
            <person name="Gujja S."/>
            <person name="Hansen M."/>
            <person name="Howarth C."/>
            <person name="Imamovic A."/>
            <person name="Ireland A."/>
            <person name="Larimer J."/>
            <person name="McCowan C."/>
            <person name="Murphy C."/>
            <person name="Pearson M."/>
            <person name="Poon T.W."/>
            <person name="Priest M."/>
            <person name="Roberts A."/>
            <person name="Saif S."/>
            <person name="Shea T."/>
            <person name="Sisk P."/>
            <person name="Sykes S."/>
            <person name="Wortman J."/>
            <person name="Nusbaum C."/>
            <person name="Birren B."/>
        </authorList>
    </citation>
    <scope>NUCLEOTIDE SEQUENCE [LARGE SCALE GENOMIC DNA]</scope>
    <source>
        <strain evidence="4 5">FCH/4</strain>
    </source>
</reference>
<evidence type="ECO:0000313" key="5">
    <source>
        <dbReference type="Proteomes" id="UP000030656"/>
    </source>
</evidence>